<comment type="caution">
    <text evidence="1">The sequence shown here is derived from an EMBL/GenBank/DDBJ whole genome shotgun (WGS) entry which is preliminary data.</text>
</comment>
<name>A0ABW1Z590_9BACT</name>
<dbReference type="Proteomes" id="UP001596391">
    <property type="component" value="Unassembled WGS sequence"/>
</dbReference>
<evidence type="ECO:0000313" key="2">
    <source>
        <dbReference type="Proteomes" id="UP001596391"/>
    </source>
</evidence>
<reference evidence="2" key="1">
    <citation type="journal article" date="2019" name="Int. J. Syst. Evol. Microbiol.">
        <title>The Global Catalogue of Microorganisms (GCM) 10K type strain sequencing project: providing services to taxonomists for standard genome sequencing and annotation.</title>
        <authorList>
            <consortium name="The Broad Institute Genomics Platform"/>
            <consortium name="The Broad Institute Genome Sequencing Center for Infectious Disease"/>
            <person name="Wu L."/>
            <person name="Ma J."/>
        </authorList>
    </citation>
    <scope>NUCLEOTIDE SEQUENCE [LARGE SCALE GENOMIC DNA]</scope>
    <source>
        <strain evidence="2">CGMCC 1.16026</strain>
    </source>
</reference>
<protein>
    <recommendedName>
        <fullName evidence="3">Lipoprotein</fullName>
    </recommendedName>
</protein>
<dbReference type="EMBL" id="JBHSWI010000001">
    <property type="protein sequence ID" value="MFC6644716.1"/>
    <property type="molecule type" value="Genomic_DNA"/>
</dbReference>
<evidence type="ECO:0000313" key="1">
    <source>
        <dbReference type="EMBL" id="MFC6644716.1"/>
    </source>
</evidence>
<dbReference type="PROSITE" id="PS51257">
    <property type="entry name" value="PROKAR_LIPOPROTEIN"/>
    <property type="match status" value="1"/>
</dbReference>
<dbReference type="RefSeq" id="WP_263372729.1">
    <property type="nucleotide sequence ID" value="NZ_JAGSYD010000006.1"/>
</dbReference>
<proteinExistence type="predicted"/>
<organism evidence="1 2">
    <name type="scientific">Granulicella cerasi</name>
    <dbReference type="NCBI Taxonomy" id="741063"/>
    <lineage>
        <taxon>Bacteria</taxon>
        <taxon>Pseudomonadati</taxon>
        <taxon>Acidobacteriota</taxon>
        <taxon>Terriglobia</taxon>
        <taxon>Terriglobales</taxon>
        <taxon>Acidobacteriaceae</taxon>
        <taxon>Granulicella</taxon>
    </lineage>
</organism>
<sequence>MKTVRFHWQWLWKALVLATASVALVGCGTGPAASDPIRVISQVTPSAAGAPIAVATYNSFEFISFQGTGQIFTYSVSNGEQSLVASYSMPCADPSGMGVVSTSSVTALAVVCYDTQSLVTLRIAAAGTLSPLGTMTGLSTPFPGVAMDGKTMFIPLFGVSHLSNGAVAKVDLSNPVVPVLVKTTTLASPASGGFVNPGALTVGAGKVLVAAGSESKPYRPIEQRASAG</sequence>
<evidence type="ECO:0008006" key="3">
    <source>
        <dbReference type="Google" id="ProtNLM"/>
    </source>
</evidence>
<keyword evidence="2" id="KW-1185">Reference proteome</keyword>
<gene>
    <name evidence="1" type="ORF">ACFQBQ_03735</name>
</gene>
<accession>A0ABW1Z590</accession>